<evidence type="ECO:0000256" key="6">
    <source>
        <dbReference type="SAM" id="MobiDB-lite"/>
    </source>
</evidence>
<protein>
    <submittedName>
        <fullName evidence="8">AI-2E family transporter</fullName>
    </submittedName>
</protein>
<keyword evidence="5 7" id="KW-0472">Membrane</keyword>
<comment type="caution">
    <text evidence="8">The sequence shown here is derived from an EMBL/GenBank/DDBJ whole genome shotgun (WGS) entry which is preliminary data.</text>
</comment>
<dbReference type="PANTHER" id="PTHR21716">
    <property type="entry name" value="TRANSMEMBRANE PROTEIN"/>
    <property type="match status" value="1"/>
</dbReference>
<dbReference type="EMBL" id="DTGR01000025">
    <property type="protein sequence ID" value="HHS28367.1"/>
    <property type="molecule type" value="Genomic_DNA"/>
</dbReference>
<evidence type="ECO:0000256" key="7">
    <source>
        <dbReference type="SAM" id="Phobius"/>
    </source>
</evidence>
<reference evidence="8" key="1">
    <citation type="journal article" date="2020" name="mSystems">
        <title>Genome- and Community-Level Interaction Insights into Carbon Utilization and Element Cycling Functions of Hydrothermarchaeota in Hydrothermal Sediment.</title>
        <authorList>
            <person name="Zhou Z."/>
            <person name="Liu Y."/>
            <person name="Xu W."/>
            <person name="Pan J."/>
            <person name="Luo Z.H."/>
            <person name="Li M."/>
        </authorList>
    </citation>
    <scope>NUCLEOTIDE SEQUENCE [LARGE SCALE GENOMIC DNA]</scope>
    <source>
        <strain evidence="8">SpSt-767</strain>
    </source>
</reference>
<feature type="transmembrane region" description="Helical" evidence="7">
    <location>
        <begin position="310"/>
        <end position="332"/>
    </location>
</feature>
<feature type="transmembrane region" description="Helical" evidence="7">
    <location>
        <begin position="283"/>
        <end position="304"/>
    </location>
</feature>
<feature type="compositionally biased region" description="Polar residues" evidence="6">
    <location>
        <begin position="35"/>
        <end position="44"/>
    </location>
</feature>
<evidence type="ECO:0000256" key="1">
    <source>
        <dbReference type="ARBA" id="ARBA00004141"/>
    </source>
</evidence>
<comment type="similarity">
    <text evidence="2">Belongs to the autoinducer-2 exporter (AI-2E) (TC 2.A.86) family.</text>
</comment>
<evidence type="ECO:0000256" key="3">
    <source>
        <dbReference type="ARBA" id="ARBA00022692"/>
    </source>
</evidence>
<evidence type="ECO:0000256" key="5">
    <source>
        <dbReference type="ARBA" id="ARBA00023136"/>
    </source>
</evidence>
<proteinExistence type="inferred from homology"/>
<feature type="transmembrane region" description="Helical" evidence="7">
    <location>
        <begin position="125"/>
        <end position="151"/>
    </location>
</feature>
<name>A0A7V6A157_9BACT</name>
<accession>A0A7V6A157</accession>
<feature type="transmembrane region" description="Helical" evidence="7">
    <location>
        <begin position="381"/>
        <end position="414"/>
    </location>
</feature>
<organism evidence="8">
    <name type="scientific">Desulfobacca acetoxidans</name>
    <dbReference type="NCBI Taxonomy" id="60893"/>
    <lineage>
        <taxon>Bacteria</taxon>
        <taxon>Pseudomonadati</taxon>
        <taxon>Thermodesulfobacteriota</taxon>
        <taxon>Desulfobaccia</taxon>
        <taxon>Desulfobaccales</taxon>
        <taxon>Desulfobaccaceae</taxon>
        <taxon>Desulfobacca</taxon>
    </lineage>
</organism>
<feature type="transmembrane region" description="Helical" evidence="7">
    <location>
        <begin position="344"/>
        <end position="361"/>
    </location>
</feature>
<feature type="transmembrane region" description="Helical" evidence="7">
    <location>
        <begin position="72"/>
        <end position="89"/>
    </location>
</feature>
<gene>
    <name evidence="8" type="ORF">ENV52_01525</name>
</gene>
<evidence type="ECO:0000256" key="2">
    <source>
        <dbReference type="ARBA" id="ARBA00009773"/>
    </source>
</evidence>
<dbReference type="InterPro" id="IPR002549">
    <property type="entry name" value="AI-2E-like"/>
</dbReference>
<feature type="transmembrane region" description="Helical" evidence="7">
    <location>
        <begin position="222"/>
        <end position="248"/>
    </location>
</feature>
<keyword evidence="4 7" id="KW-1133">Transmembrane helix</keyword>
<evidence type="ECO:0000313" key="8">
    <source>
        <dbReference type="EMBL" id="HHS28367.1"/>
    </source>
</evidence>
<dbReference type="Pfam" id="PF01594">
    <property type="entry name" value="AI-2E_transport"/>
    <property type="match status" value="1"/>
</dbReference>
<feature type="region of interest" description="Disordered" evidence="6">
    <location>
        <begin position="1"/>
        <end position="53"/>
    </location>
</feature>
<sequence length="437" mass="47222">MRGMTGTRLGGTGPGAIPRDLPPANYPASGGAVGQQEQESSTTAKPEAPIRPEPPCVFIPGQEPESRFPTQFARLFFGVITVLVLYYSYAIIKSYLVDIFLALVVFFTAKPLYRVLTRLLFGQRALASALTCLILALLIIVPLVTLVGIVAKQALEFSSLLGQGMQSGTLGQWLNAKLVLFKNYSEHYLSYLKLPLPPDQIKVESLVQTILTNASKFVYSNAIAFLSGFTTFILDLALILFVTFFLFLQGDDFIGEIKKLSPLSAADNEMIVSEMEATIKATLWSTVVVAFIQGFLGGLAFFLFGVPQAAFWGTVMVPASVIPVVGASIIWVPGVIYLFLQGNWTTAIGLLLFCGIVIGMIDNLLRPMLLRGTRSTPTVLVLLAILGGISYFGMIGFILGPFILSLLLSLLSIYEKAILAPAKAQEASLAATSESEK</sequence>
<evidence type="ECO:0000256" key="4">
    <source>
        <dbReference type="ARBA" id="ARBA00022989"/>
    </source>
</evidence>
<keyword evidence="3 7" id="KW-0812">Transmembrane</keyword>
<dbReference type="GO" id="GO:0016020">
    <property type="term" value="C:membrane"/>
    <property type="evidence" value="ECO:0007669"/>
    <property type="project" value="UniProtKB-SubCell"/>
</dbReference>
<dbReference type="AlphaFoldDB" id="A0A7V6A157"/>
<comment type="subcellular location">
    <subcellularLocation>
        <location evidence="1">Membrane</location>
        <topology evidence="1">Multi-pass membrane protein</topology>
    </subcellularLocation>
</comment>
<feature type="transmembrane region" description="Helical" evidence="7">
    <location>
        <begin position="95"/>
        <end position="113"/>
    </location>
</feature>
<dbReference type="PANTHER" id="PTHR21716:SF4">
    <property type="entry name" value="TRANSMEMBRANE PROTEIN 245"/>
    <property type="match status" value="1"/>
</dbReference>